<dbReference type="InterPro" id="IPR011006">
    <property type="entry name" value="CheY-like_superfamily"/>
</dbReference>
<feature type="domain" description="HTH luxR-type" evidence="3">
    <location>
        <begin position="123"/>
        <end position="188"/>
    </location>
</feature>
<keyword evidence="1" id="KW-0238">DNA-binding</keyword>
<dbReference type="InterPro" id="IPR016032">
    <property type="entry name" value="Sig_transdc_resp-reg_C-effctor"/>
</dbReference>
<dbReference type="PANTHER" id="PTHR43214">
    <property type="entry name" value="TWO-COMPONENT RESPONSE REGULATOR"/>
    <property type="match status" value="1"/>
</dbReference>
<dbReference type="PROSITE" id="PS00622">
    <property type="entry name" value="HTH_LUXR_1"/>
    <property type="match status" value="1"/>
</dbReference>
<dbReference type="InterPro" id="IPR039420">
    <property type="entry name" value="WalR-like"/>
</dbReference>
<accession>A0A5P2DAF5</accession>
<evidence type="ECO:0000259" key="3">
    <source>
        <dbReference type="PROSITE" id="PS50043"/>
    </source>
</evidence>
<gene>
    <name evidence="5" type="ORF">DEJ50_02590</name>
</gene>
<evidence type="ECO:0000259" key="4">
    <source>
        <dbReference type="PROSITE" id="PS50110"/>
    </source>
</evidence>
<dbReference type="SUPFAM" id="SSF46894">
    <property type="entry name" value="C-terminal effector domain of the bipartite response regulators"/>
    <property type="match status" value="1"/>
</dbReference>
<dbReference type="InterPro" id="IPR000792">
    <property type="entry name" value="Tscrpt_reg_LuxR_C"/>
</dbReference>
<evidence type="ECO:0000313" key="6">
    <source>
        <dbReference type="Proteomes" id="UP000325211"/>
    </source>
</evidence>
<dbReference type="GO" id="GO:0006355">
    <property type="term" value="P:regulation of DNA-templated transcription"/>
    <property type="evidence" value="ECO:0007669"/>
    <property type="project" value="InterPro"/>
</dbReference>
<dbReference type="OrthoDB" id="9808843at2"/>
<dbReference type="InterPro" id="IPR036388">
    <property type="entry name" value="WH-like_DNA-bd_sf"/>
</dbReference>
<evidence type="ECO:0000313" key="5">
    <source>
        <dbReference type="EMBL" id="QES52105.1"/>
    </source>
</evidence>
<dbReference type="EMBL" id="CP029190">
    <property type="protein sequence ID" value="QES52105.1"/>
    <property type="molecule type" value="Genomic_DNA"/>
</dbReference>
<keyword evidence="2" id="KW-0597">Phosphoprotein</keyword>
<protein>
    <submittedName>
        <fullName evidence="5">Helix-turn-helix transcriptional regulator</fullName>
    </submittedName>
</protein>
<dbReference type="PROSITE" id="PS50110">
    <property type="entry name" value="RESPONSE_REGULATORY"/>
    <property type="match status" value="1"/>
</dbReference>
<dbReference type="Gene3D" id="1.10.10.10">
    <property type="entry name" value="Winged helix-like DNA-binding domain superfamily/Winged helix DNA-binding domain"/>
    <property type="match status" value="1"/>
</dbReference>
<sequence>MRSALTALLRAEGPFDVAAAAWPGAEEQAESLQPDVCVVDVDCPGASAVLDGDGPARTGVLGRNTALLVLATAARPGSLRRAFQAEAHGYVDKDGSPGRLVQAIHKVAGGERSVDASLASALLENGSMPLTGRERSVLARAANGDSVAEIAHALHLARGTVRNYIASATRKVGARNRVDAIRISRQAGWV</sequence>
<proteinExistence type="predicted"/>
<dbReference type="SUPFAM" id="SSF52172">
    <property type="entry name" value="CheY-like"/>
    <property type="match status" value="1"/>
</dbReference>
<dbReference type="CDD" id="cd06170">
    <property type="entry name" value="LuxR_C_like"/>
    <property type="match status" value="1"/>
</dbReference>
<reference evidence="5 6" key="1">
    <citation type="submission" date="2018-05" db="EMBL/GenBank/DDBJ databases">
        <title>Streptomyces venezuelae.</title>
        <authorList>
            <person name="Kim W."/>
            <person name="Lee N."/>
            <person name="Cho B.-K."/>
        </authorList>
    </citation>
    <scope>NUCLEOTIDE SEQUENCE [LARGE SCALE GENOMIC DNA]</scope>
    <source>
        <strain evidence="5 6">ATCC 21782</strain>
    </source>
</reference>
<evidence type="ECO:0000256" key="2">
    <source>
        <dbReference type="PROSITE-ProRule" id="PRU00169"/>
    </source>
</evidence>
<name>A0A5P2DAF5_STRVZ</name>
<evidence type="ECO:0000256" key="1">
    <source>
        <dbReference type="ARBA" id="ARBA00023125"/>
    </source>
</evidence>
<dbReference type="PROSITE" id="PS50043">
    <property type="entry name" value="HTH_LUXR_2"/>
    <property type="match status" value="1"/>
</dbReference>
<organism evidence="5 6">
    <name type="scientific">Streptomyces venezuelae</name>
    <dbReference type="NCBI Taxonomy" id="54571"/>
    <lineage>
        <taxon>Bacteria</taxon>
        <taxon>Bacillati</taxon>
        <taxon>Actinomycetota</taxon>
        <taxon>Actinomycetes</taxon>
        <taxon>Kitasatosporales</taxon>
        <taxon>Streptomycetaceae</taxon>
        <taxon>Streptomyces</taxon>
    </lineage>
</organism>
<dbReference type="GO" id="GO:0003677">
    <property type="term" value="F:DNA binding"/>
    <property type="evidence" value="ECO:0007669"/>
    <property type="project" value="UniProtKB-KW"/>
</dbReference>
<feature type="domain" description="Response regulatory" evidence="4">
    <location>
        <begin position="1"/>
        <end position="108"/>
    </location>
</feature>
<dbReference type="InterPro" id="IPR001789">
    <property type="entry name" value="Sig_transdc_resp-reg_receiver"/>
</dbReference>
<dbReference type="Gene3D" id="3.40.50.2300">
    <property type="match status" value="1"/>
</dbReference>
<dbReference type="AlphaFoldDB" id="A0A5P2DAF5"/>
<dbReference type="GO" id="GO:0000160">
    <property type="term" value="P:phosphorelay signal transduction system"/>
    <property type="evidence" value="ECO:0007669"/>
    <property type="project" value="InterPro"/>
</dbReference>
<dbReference type="Pfam" id="PF00196">
    <property type="entry name" value="GerE"/>
    <property type="match status" value="1"/>
</dbReference>
<dbReference type="SMART" id="SM00421">
    <property type="entry name" value="HTH_LUXR"/>
    <property type="match status" value="1"/>
</dbReference>
<feature type="modified residue" description="4-aspartylphosphate" evidence="2">
    <location>
        <position position="40"/>
    </location>
</feature>
<dbReference type="PANTHER" id="PTHR43214:SF42">
    <property type="entry name" value="TRANSCRIPTIONAL REGULATORY PROTEIN DESR"/>
    <property type="match status" value="1"/>
</dbReference>
<dbReference type="PRINTS" id="PR00038">
    <property type="entry name" value="HTHLUXR"/>
</dbReference>
<dbReference type="Proteomes" id="UP000325211">
    <property type="component" value="Chromosome"/>
</dbReference>